<accession>A0A951Q6Z7</accession>
<evidence type="ECO:0000313" key="2">
    <source>
        <dbReference type="Proteomes" id="UP000715781"/>
    </source>
</evidence>
<dbReference type="AlphaFoldDB" id="A0A951Q6Z7"/>
<name>A0A951Q6Z7_9NOST</name>
<dbReference type="Proteomes" id="UP000715781">
    <property type="component" value="Unassembled WGS sequence"/>
</dbReference>
<comment type="caution">
    <text evidence="1">The sequence shown here is derived from an EMBL/GenBank/DDBJ whole genome shotgun (WGS) entry which is preliminary data.</text>
</comment>
<protein>
    <submittedName>
        <fullName evidence="1">Uncharacterized protein</fullName>
    </submittedName>
</protein>
<dbReference type="EMBL" id="JAHHHN010000035">
    <property type="protein sequence ID" value="MBW4565350.1"/>
    <property type="molecule type" value="Genomic_DNA"/>
</dbReference>
<proteinExistence type="predicted"/>
<reference evidence="1" key="1">
    <citation type="submission" date="2021-05" db="EMBL/GenBank/DDBJ databases">
        <authorList>
            <person name="Pietrasiak N."/>
            <person name="Ward R."/>
            <person name="Stajich J.E."/>
            <person name="Kurbessoian T."/>
        </authorList>
    </citation>
    <scope>NUCLEOTIDE SEQUENCE</scope>
    <source>
        <strain evidence="1">JT2-VF2</strain>
    </source>
</reference>
<evidence type="ECO:0000313" key="1">
    <source>
        <dbReference type="EMBL" id="MBW4565350.1"/>
    </source>
</evidence>
<reference evidence="1" key="2">
    <citation type="journal article" date="2022" name="Microbiol. Resour. Announc.">
        <title>Metagenome Sequencing to Explore Phylogenomics of Terrestrial Cyanobacteria.</title>
        <authorList>
            <person name="Ward R.D."/>
            <person name="Stajich J.E."/>
            <person name="Johansen J.R."/>
            <person name="Huntemann M."/>
            <person name="Clum A."/>
            <person name="Foster B."/>
            <person name="Foster B."/>
            <person name="Roux S."/>
            <person name="Palaniappan K."/>
            <person name="Varghese N."/>
            <person name="Mukherjee S."/>
            <person name="Reddy T.B.K."/>
            <person name="Daum C."/>
            <person name="Copeland A."/>
            <person name="Chen I.A."/>
            <person name="Ivanova N.N."/>
            <person name="Kyrpides N.C."/>
            <person name="Shapiro N."/>
            <person name="Eloe-Fadrosh E.A."/>
            <person name="Pietrasiak N."/>
        </authorList>
    </citation>
    <scope>NUCLEOTIDE SEQUENCE</scope>
    <source>
        <strain evidence="1">JT2-VF2</strain>
    </source>
</reference>
<organism evidence="1 2">
    <name type="scientific">Mojavia pulchra JT2-VF2</name>
    <dbReference type="NCBI Taxonomy" id="287848"/>
    <lineage>
        <taxon>Bacteria</taxon>
        <taxon>Bacillati</taxon>
        <taxon>Cyanobacteriota</taxon>
        <taxon>Cyanophyceae</taxon>
        <taxon>Nostocales</taxon>
        <taxon>Nostocaceae</taxon>
    </lineage>
</organism>
<sequence>MTHTIYSHQQLQLKSIAQLKHIYTEIGCTVEITDKRCKNSWISAIISHQSAQLQKIDEQALAQAELNRHIADQAQAVAPEELRVVDISFFDKEYYALDHLIAAITHDTDDFVTQRWVVMVNGAEVHRATTPMQCHRYICTHYKDGSLPVQEQEAGGQGAGCGGETSLCPLSSSATGNEIMVQIFNECEQHGLELLDDGIYTSDGEKLGEVGCTDGHWWAIRATEGNQERLPCSSVESAARSLFGVKAVSYEELLDRPFEQLTPQDWQRLLNYEAHSEAVAA</sequence>
<gene>
    <name evidence="1" type="ORF">KME32_30550</name>
</gene>